<evidence type="ECO:0000256" key="2">
    <source>
        <dbReference type="ARBA" id="ARBA00022448"/>
    </source>
</evidence>
<proteinExistence type="inferred from homology"/>
<dbReference type="GO" id="GO:0030313">
    <property type="term" value="C:cell envelope"/>
    <property type="evidence" value="ECO:0007669"/>
    <property type="project" value="TreeGrafter"/>
</dbReference>
<feature type="domain" description="CusB-like beta-barrel" evidence="4">
    <location>
        <begin position="246"/>
        <end position="323"/>
    </location>
</feature>
<dbReference type="Gene3D" id="2.40.30.170">
    <property type="match status" value="2"/>
</dbReference>
<dbReference type="Pfam" id="PF25917">
    <property type="entry name" value="BSH_RND"/>
    <property type="match status" value="1"/>
</dbReference>
<dbReference type="SUPFAM" id="SSF111369">
    <property type="entry name" value="HlyD-like secretion proteins"/>
    <property type="match status" value="1"/>
</dbReference>
<dbReference type="Gene3D" id="2.40.420.20">
    <property type="match status" value="2"/>
</dbReference>
<comment type="similarity">
    <text evidence="1">Belongs to the membrane fusion protein (MFP) (TC 8.A.1) family.</text>
</comment>
<keyword evidence="8" id="KW-1185">Reference proteome</keyword>
<feature type="domain" description="CzcB-like barrel-sandwich hybrid" evidence="5">
    <location>
        <begin position="464"/>
        <end position="607"/>
    </location>
</feature>
<dbReference type="AlphaFoldDB" id="A0A6P2D4H1"/>
<dbReference type="GO" id="GO:0015679">
    <property type="term" value="P:plasma membrane copper ion transport"/>
    <property type="evidence" value="ECO:0007669"/>
    <property type="project" value="TreeGrafter"/>
</dbReference>
<evidence type="ECO:0000259" key="4">
    <source>
        <dbReference type="Pfam" id="PF25954"/>
    </source>
</evidence>
<dbReference type="InterPro" id="IPR058649">
    <property type="entry name" value="CzcB_C"/>
</dbReference>
<dbReference type="InterPro" id="IPR006143">
    <property type="entry name" value="RND_pump_MFP"/>
</dbReference>
<dbReference type="PANTHER" id="PTHR30097">
    <property type="entry name" value="CATION EFFLUX SYSTEM PROTEIN CUSB"/>
    <property type="match status" value="1"/>
</dbReference>
<dbReference type="Pfam" id="PF25954">
    <property type="entry name" value="Beta-barrel_RND_2"/>
    <property type="match status" value="1"/>
</dbReference>
<dbReference type="NCBIfam" id="TIGR01730">
    <property type="entry name" value="RND_mfp"/>
    <property type="match status" value="1"/>
</dbReference>
<dbReference type="EMBL" id="LR593886">
    <property type="protein sequence ID" value="VTR95386.1"/>
    <property type="molecule type" value="Genomic_DNA"/>
</dbReference>
<dbReference type="Proteomes" id="UP000464178">
    <property type="component" value="Chromosome"/>
</dbReference>
<evidence type="ECO:0000313" key="7">
    <source>
        <dbReference type="EMBL" id="VTR95386.1"/>
    </source>
</evidence>
<dbReference type="Pfam" id="PF25973">
    <property type="entry name" value="BSH_CzcB"/>
    <property type="match status" value="1"/>
</dbReference>
<dbReference type="GO" id="GO:0060003">
    <property type="term" value="P:copper ion export"/>
    <property type="evidence" value="ECO:0007669"/>
    <property type="project" value="TreeGrafter"/>
</dbReference>
<keyword evidence="2" id="KW-0813">Transport</keyword>
<sequence>MRTTPGTRLPHRTALLAVGGLLTIGAAVLIAHEGHAPLPTRGAQVDAEKGTLLLTADARAGADVDTAPVEQSAIEERVPAYASLVAPWPNQAFATARVPGRVVRVAVTPGQRIAVGDTIAEIESLEIDTLQLDVLAARTDIALAEKQVAELTKSADAGAVAGQMVIDAQTRLARNRNALDLARGKWLGLGLPAARLDELLRRGEVLPGLALPVTAPVSGTVARADLTTGKVVEPAEQLAEVIDLSTVWVRIEVLEKDLRRIAVGQLVELHLAAYPGEVFRTTVRARSQYLDATTNVTTAWAELANPSGSEPRFRPGMSGQAHLVVTDEAPVPSASANRPPSRKHRLTVPATAILREGVERFVLVEEANAVGSSEYRKVPVVVGRAAGGRVEVIAGGVFAGDRVVTRGGHELGPFFAPTVLRPTPEAARNIGLRVEPARVVALDEIRTLDGAVDVPPAHRGFAASQLAGTIHSIKTDRGRSVTAGEVLGEVFSPELLTMQQELLRIHLEVALAVDRLDRLRSAGVGVAATRVWEQESQVKTLKAQADALRRKLLTVGLISTQIDQLLADKRPVGFAPVRAPFAGVVVNFDKVLGQAAAAHESLFEVRDPAARAPIRGFVPERDTDRIKPGQVVRARLIADPNFVGRGVVARSGGTFGAENRTQSIWVDLDTGSAPALLHGQLATLSIVLGQRPLALAVPRSSVATEGTAAFVFVQKTDGTLDRRPVEIGPTDDRFVTITRGLADGEPVAVAGVNELMTAFSSLR</sequence>
<dbReference type="KEGG" id="gms:SOIL9_23280"/>
<evidence type="ECO:0000256" key="1">
    <source>
        <dbReference type="ARBA" id="ARBA00009477"/>
    </source>
</evidence>
<dbReference type="RefSeq" id="WP_162669808.1">
    <property type="nucleotide sequence ID" value="NZ_LR593886.1"/>
</dbReference>
<gene>
    <name evidence="7" type="ORF">SOIL9_23280</name>
</gene>
<evidence type="ECO:0000259" key="5">
    <source>
        <dbReference type="Pfam" id="PF25973"/>
    </source>
</evidence>
<dbReference type="InterPro" id="IPR058792">
    <property type="entry name" value="Beta-barrel_RND_2"/>
</dbReference>
<dbReference type="GO" id="GO:0016020">
    <property type="term" value="C:membrane"/>
    <property type="evidence" value="ECO:0007669"/>
    <property type="project" value="InterPro"/>
</dbReference>
<dbReference type="PANTHER" id="PTHR30097:SF4">
    <property type="entry name" value="SLR6042 PROTEIN"/>
    <property type="match status" value="1"/>
</dbReference>
<evidence type="ECO:0000259" key="6">
    <source>
        <dbReference type="Pfam" id="PF25975"/>
    </source>
</evidence>
<protein>
    <recommendedName>
        <fullName evidence="9">RND efflux pump membrane fusion protein barrel-sandwich domain-containing protein</fullName>
    </recommendedName>
</protein>
<dbReference type="InterPro" id="IPR051909">
    <property type="entry name" value="MFP_Cation_Efflux"/>
</dbReference>
<dbReference type="FunFam" id="2.40.30.170:FF:000010">
    <property type="entry name" value="Efflux RND transporter periplasmic adaptor subunit"/>
    <property type="match status" value="1"/>
</dbReference>
<evidence type="ECO:0000313" key="8">
    <source>
        <dbReference type="Proteomes" id="UP000464178"/>
    </source>
</evidence>
<dbReference type="InterPro" id="IPR058647">
    <property type="entry name" value="BSH_CzcB-like"/>
</dbReference>
<name>A0A6P2D4H1_9BACT</name>
<evidence type="ECO:0008006" key="9">
    <source>
        <dbReference type="Google" id="ProtNLM"/>
    </source>
</evidence>
<dbReference type="Gene3D" id="2.40.50.100">
    <property type="match status" value="1"/>
</dbReference>
<feature type="domain" description="Multidrug resistance protein MdtA-like barrel-sandwich hybrid" evidence="3">
    <location>
        <begin position="92"/>
        <end position="242"/>
    </location>
</feature>
<dbReference type="Pfam" id="PF25975">
    <property type="entry name" value="CzcB_C"/>
    <property type="match status" value="1"/>
</dbReference>
<organism evidence="7 8">
    <name type="scientific">Gemmata massiliana</name>
    <dbReference type="NCBI Taxonomy" id="1210884"/>
    <lineage>
        <taxon>Bacteria</taxon>
        <taxon>Pseudomonadati</taxon>
        <taxon>Planctomycetota</taxon>
        <taxon>Planctomycetia</taxon>
        <taxon>Gemmatales</taxon>
        <taxon>Gemmataceae</taxon>
        <taxon>Gemmata</taxon>
    </lineage>
</organism>
<reference evidence="7 8" key="1">
    <citation type="submission" date="2019-05" db="EMBL/GenBank/DDBJ databases">
        <authorList>
            <consortium name="Science for Life Laboratories"/>
        </authorList>
    </citation>
    <scope>NUCLEOTIDE SEQUENCE [LARGE SCALE GENOMIC DNA]</scope>
    <source>
        <strain evidence="7">Soil9</strain>
    </source>
</reference>
<feature type="domain" description="CzcB-like C-terminal circularly permuted SH3-like" evidence="6">
    <location>
        <begin position="695"/>
        <end position="751"/>
    </location>
</feature>
<evidence type="ECO:0000259" key="3">
    <source>
        <dbReference type="Pfam" id="PF25917"/>
    </source>
</evidence>
<dbReference type="InterPro" id="IPR058625">
    <property type="entry name" value="MdtA-like_BSH"/>
</dbReference>
<dbReference type="GO" id="GO:0022857">
    <property type="term" value="F:transmembrane transporter activity"/>
    <property type="evidence" value="ECO:0007669"/>
    <property type="project" value="InterPro"/>
</dbReference>
<accession>A0A6P2D4H1</accession>